<dbReference type="NCBIfam" id="TIGR04183">
    <property type="entry name" value="Por_Secre_tail"/>
    <property type="match status" value="1"/>
</dbReference>
<dbReference type="EMBL" id="JANDHW010000002">
    <property type="protein sequence ID" value="MCP9610982.1"/>
    <property type="molecule type" value="Genomic_DNA"/>
</dbReference>
<evidence type="ECO:0000313" key="3">
    <source>
        <dbReference type="Proteomes" id="UP001205603"/>
    </source>
</evidence>
<dbReference type="Pfam" id="PF18962">
    <property type="entry name" value="Por_Secre_tail"/>
    <property type="match status" value="1"/>
</dbReference>
<keyword evidence="3" id="KW-1185">Reference proteome</keyword>
<feature type="domain" description="Secretion system C-terminal sorting" evidence="1">
    <location>
        <begin position="277"/>
        <end position="343"/>
    </location>
</feature>
<organism evidence="2 3">
    <name type="scientific">Coprobacter tertius</name>
    <dbReference type="NCBI Taxonomy" id="2944915"/>
    <lineage>
        <taxon>Bacteria</taxon>
        <taxon>Pseudomonadati</taxon>
        <taxon>Bacteroidota</taxon>
        <taxon>Bacteroidia</taxon>
        <taxon>Bacteroidales</taxon>
        <taxon>Barnesiellaceae</taxon>
        <taxon>Coprobacter</taxon>
    </lineage>
</organism>
<name>A0ABT1MED3_9BACT</name>
<dbReference type="InterPro" id="IPR026444">
    <property type="entry name" value="Secre_tail"/>
</dbReference>
<accession>A0ABT1MED3</accession>
<evidence type="ECO:0000313" key="2">
    <source>
        <dbReference type="EMBL" id="MCP9610982.1"/>
    </source>
</evidence>
<gene>
    <name evidence="2" type="ORF">NMU02_02600</name>
</gene>
<evidence type="ECO:0000259" key="1">
    <source>
        <dbReference type="Pfam" id="PF18962"/>
    </source>
</evidence>
<sequence>MKKKIFTLFICTIFAGTLFGQRLTTFTIEGAVALSPLGTLNPKNNDEKKTGTAEIIYPSTVDLTNVTASLNLPESVKLIEPAVLPTDFSQKVTGIKIQNDPNAGAANSDWAIYSIECKSLAPTEDEIDLTFPLDIDNWSSETHKGWAGTALKNSGNSTRLESDRRSIVLSFSYAPQELSYAVNGSVDSPTAELNVEESADGVNWTIIHKYDAANPIPAGKATPAEKNKSAELKQDSRFVRFVLAKKNNSNVAFTAMKVTKFLSGLNTEKDNEDGIKVYPNPVTDILNIDSDRAVSNIIVTNISGQTVMQVARPSRQISVSGLADGYYQVLIIQADGSRSVKRIVKR</sequence>
<dbReference type="Proteomes" id="UP001205603">
    <property type="component" value="Unassembled WGS sequence"/>
</dbReference>
<proteinExistence type="predicted"/>
<dbReference type="RefSeq" id="WP_255025628.1">
    <property type="nucleotide sequence ID" value="NZ_JANDHW010000002.1"/>
</dbReference>
<protein>
    <submittedName>
        <fullName evidence="2">T9SS type A sorting domain-containing protein</fullName>
    </submittedName>
</protein>
<comment type="caution">
    <text evidence="2">The sequence shown here is derived from an EMBL/GenBank/DDBJ whole genome shotgun (WGS) entry which is preliminary data.</text>
</comment>
<reference evidence="2 3" key="1">
    <citation type="submission" date="2022-07" db="EMBL/GenBank/DDBJ databases">
        <title>Fecal culturing of patients with breast cancer.</title>
        <authorList>
            <person name="Teng N.M.Y."/>
            <person name="Kiu R."/>
            <person name="Evans R."/>
            <person name="Baker D.J."/>
            <person name="Zenner C."/>
            <person name="Robinson S.D."/>
            <person name="Hall L.J."/>
        </authorList>
    </citation>
    <scope>NUCLEOTIDE SEQUENCE [LARGE SCALE GENOMIC DNA]</scope>
    <source>
        <strain evidence="2 3">LH1063</strain>
    </source>
</reference>